<reference evidence="3 4" key="1">
    <citation type="submission" date="2014-02" db="EMBL/GenBank/DDBJ databases">
        <title>Transposable element dynamics among asymbiotic and ectomycorrhizal Amanita fungi.</title>
        <authorList>
            <consortium name="DOE Joint Genome Institute"/>
            <person name="Hess J."/>
            <person name="Skrede I."/>
            <person name="Wolfe B."/>
            <person name="LaButti K."/>
            <person name="Ohm R.A."/>
            <person name="Grigoriev I.V."/>
            <person name="Pringle A."/>
        </authorList>
    </citation>
    <scope>NUCLEOTIDE SEQUENCE [LARGE SCALE GENOMIC DNA]</scope>
    <source>
        <strain evidence="3 4">SKay4041</strain>
    </source>
</reference>
<keyword evidence="2" id="KW-1133">Transmembrane helix</keyword>
<sequence>MDQIVIDDTNTNIVYSGNWFSAGSTSELNSTTHGTTTGGTRATVIFKGMFGIDGFYFSFLSSAHAGRVLTGSYISCFGTIGSAGSNPVFPNATFAIDGGTPVVFQSVPQPTNNLYKQLFYQSGPLTDDQHTLALTFTADKANFWLDYFTTTPSTKTTSQNMRLVKVDDNDSIVQYSGTWTRDDAPNDFQSSSHLTQTSGSQASLTFFGTSIAAFGRVQNTTQGTDLPAATFSIDNGDPVAYNPVSPNQNSTLYQVLVYRSPELSLGQHTLTLQARDNNPLLIDFFMYAQPDNLPSSVAGGVGVTSTGSATNTASPSNNGSDVPVGAIVGGVVAGVLGVLVLAIVAFWLWRKKTRSDPPLPCQYTQLYPPVYHTQQPIYNANPHSYASFKGAQPAIYTSASHASLANRQDMHQVAYASSEATYSQAQNLGAGSVSNYPHSSSASTTSAPARPVGAAVPISRPSKGQIVLEPRREQDELTSPPPYQTGIN</sequence>
<protein>
    <submittedName>
        <fullName evidence="3">Uncharacterized protein</fullName>
    </submittedName>
</protein>
<keyword evidence="2" id="KW-0812">Transmembrane</keyword>
<feature type="transmembrane region" description="Helical" evidence="2">
    <location>
        <begin position="324"/>
        <end position="349"/>
    </location>
</feature>
<accession>A0A2A9NK09</accession>
<evidence type="ECO:0000256" key="2">
    <source>
        <dbReference type="SAM" id="Phobius"/>
    </source>
</evidence>
<name>A0A2A9NK09_9AGAR</name>
<dbReference type="PANTHER" id="PTHR16861">
    <property type="entry name" value="GLYCOPROTEIN 38"/>
    <property type="match status" value="1"/>
</dbReference>
<feature type="region of interest" description="Disordered" evidence="1">
    <location>
        <begin position="433"/>
        <end position="488"/>
    </location>
</feature>
<keyword evidence="4" id="KW-1185">Reference proteome</keyword>
<dbReference type="STRING" id="703135.A0A2A9NK09"/>
<evidence type="ECO:0000313" key="4">
    <source>
        <dbReference type="Proteomes" id="UP000242287"/>
    </source>
</evidence>
<dbReference type="OrthoDB" id="3265734at2759"/>
<keyword evidence="2" id="KW-0472">Membrane</keyword>
<dbReference type="AlphaFoldDB" id="A0A2A9NK09"/>
<dbReference type="Proteomes" id="UP000242287">
    <property type="component" value="Unassembled WGS sequence"/>
</dbReference>
<feature type="compositionally biased region" description="Pro residues" evidence="1">
    <location>
        <begin position="479"/>
        <end position="488"/>
    </location>
</feature>
<dbReference type="Gene3D" id="2.60.120.260">
    <property type="entry name" value="Galactose-binding domain-like"/>
    <property type="match status" value="2"/>
</dbReference>
<evidence type="ECO:0000313" key="3">
    <source>
        <dbReference type="EMBL" id="PFH48040.1"/>
    </source>
</evidence>
<evidence type="ECO:0000256" key="1">
    <source>
        <dbReference type="SAM" id="MobiDB-lite"/>
    </source>
</evidence>
<gene>
    <name evidence="3" type="ORF">AMATHDRAFT_6166</name>
</gene>
<dbReference type="Gene3D" id="1.20.5.510">
    <property type="entry name" value="Single helix bin"/>
    <property type="match status" value="1"/>
</dbReference>
<proteinExistence type="predicted"/>
<dbReference type="PANTHER" id="PTHR16861:SF4">
    <property type="entry name" value="SH3 DOMAIN PROTEIN (AFU_ORTHOLOGUE AFUA_1G13610)"/>
    <property type="match status" value="1"/>
</dbReference>
<organism evidence="3 4">
    <name type="scientific">Amanita thiersii Skay4041</name>
    <dbReference type="NCBI Taxonomy" id="703135"/>
    <lineage>
        <taxon>Eukaryota</taxon>
        <taxon>Fungi</taxon>
        <taxon>Dikarya</taxon>
        <taxon>Basidiomycota</taxon>
        <taxon>Agaricomycotina</taxon>
        <taxon>Agaricomycetes</taxon>
        <taxon>Agaricomycetidae</taxon>
        <taxon>Agaricales</taxon>
        <taxon>Pluteineae</taxon>
        <taxon>Amanitaceae</taxon>
        <taxon>Amanita</taxon>
    </lineage>
</organism>
<dbReference type="EMBL" id="KZ302079">
    <property type="protein sequence ID" value="PFH48040.1"/>
    <property type="molecule type" value="Genomic_DNA"/>
</dbReference>